<dbReference type="STRING" id="1155689.SAMN05444278_10836"/>
<dbReference type="EMBL" id="FQTW01000008">
    <property type="protein sequence ID" value="SHE90279.1"/>
    <property type="molecule type" value="Genomic_DNA"/>
</dbReference>
<sequence length="151" mass="18387">MPKPLKRHTALQNLSREHHDILVFALRLKKGLKKAELVEIKNYIDWFWEEYLKIHFQQEEVYLFPISVEVSKLTNTAQEYHEKIEQLIKANHIEELHINEIQKTLIDYVRFEERKLFPELQIKLSDSELENYAKNHKVQLNCPYWPNSFWK</sequence>
<evidence type="ECO:0000313" key="3">
    <source>
        <dbReference type="Proteomes" id="UP000184462"/>
    </source>
</evidence>
<gene>
    <name evidence="2" type="ORF">SAMN05444278_10836</name>
</gene>
<name>A0A1M4X9W2_9FLAO</name>
<dbReference type="Pfam" id="PF01814">
    <property type="entry name" value="Hemerythrin"/>
    <property type="match status" value="1"/>
</dbReference>
<reference evidence="2 3" key="1">
    <citation type="submission" date="2016-11" db="EMBL/GenBank/DDBJ databases">
        <authorList>
            <person name="Jaros S."/>
            <person name="Januszkiewicz K."/>
            <person name="Wedrychowicz H."/>
        </authorList>
    </citation>
    <scope>NUCLEOTIDE SEQUENCE [LARGE SCALE GENOMIC DNA]</scope>
    <source>
        <strain evidence="2 3">DSM 25661</strain>
    </source>
</reference>
<dbReference type="AlphaFoldDB" id="A0A1M4X9W2"/>
<dbReference type="Proteomes" id="UP000184462">
    <property type="component" value="Unassembled WGS sequence"/>
</dbReference>
<keyword evidence="3" id="KW-1185">Reference proteome</keyword>
<dbReference type="InterPro" id="IPR012312">
    <property type="entry name" value="Hemerythrin-like"/>
</dbReference>
<evidence type="ECO:0000313" key="2">
    <source>
        <dbReference type="EMBL" id="SHE90279.1"/>
    </source>
</evidence>
<organism evidence="2 3">
    <name type="scientific">Psychroflexus salarius</name>
    <dbReference type="NCBI Taxonomy" id="1155689"/>
    <lineage>
        <taxon>Bacteria</taxon>
        <taxon>Pseudomonadati</taxon>
        <taxon>Bacteroidota</taxon>
        <taxon>Flavobacteriia</taxon>
        <taxon>Flavobacteriales</taxon>
        <taxon>Flavobacteriaceae</taxon>
        <taxon>Psychroflexus</taxon>
    </lineage>
</organism>
<evidence type="ECO:0000259" key="1">
    <source>
        <dbReference type="Pfam" id="PF01814"/>
    </source>
</evidence>
<dbReference type="RefSeq" id="WP_073193416.1">
    <property type="nucleotide sequence ID" value="NZ_FQTW01000008.1"/>
</dbReference>
<proteinExistence type="predicted"/>
<feature type="domain" description="Hemerythrin-like" evidence="1">
    <location>
        <begin position="10"/>
        <end position="120"/>
    </location>
</feature>
<dbReference type="OrthoDB" id="9793254at2"/>
<protein>
    <submittedName>
        <fullName evidence="2">Hemerythrin HHE cation binding domain-containing protein</fullName>
    </submittedName>
</protein>
<accession>A0A1M4X9W2</accession>